<keyword evidence="3" id="KW-1185">Reference proteome</keyword>
<gene>
    <name evidence="2" type="ORF">H8S84_05435</name>
</gene>
<dbReference type="SUPFAM" id="SSF81901">
    <property type="entry name" value="HCP-like"/>
    <property type="match status" value="1"/>
</dbReference>
<feature type="signal peptide" evidence="1">
    <location>
        <begin position="1"/>
        <end position="20"/>
    </location>
</feature>
<organism evidence="2 3">
    <name type="scientific">Pontibacter cellulosilyticus</name>
    <dbReference type="NCBI Taxonomy" id="1720253"/>
    <lineage>
        <taxon>Bacteria</taxon>
        <taxon>Pseudomonadati</taxon>
        <taxon>Bacteroidota</taxon>
        <taxon>Cytophagia</taxon>
        <taxon>Cytophagales</taxon>
        <taxon>Hymenobacteraceae</taxon>
        <taxon>Pontibacter</taxon>
    </lineage>
</organism>
<evidence type="ECO:0000313" key="2">
    <source>
        <dbReference type="EMBL" id="MBC5992275.1"/>
    </source>
</evidence>
<reference evidence="2" key="1">
    <citation type="submission" date="2020-08" db="EMBL/GenBank/DDBJ databases">
        <title>Pontibacter sp. SD6 16S ribosomal RNA gene Genome sequencing and assembly.</title>
        <authorList>
            <person name="Kang M."/>
        </authorList>
    </citation>
    <scope>NUCLEOTIDE SEQUENCE</scope>
    <source>
        <strain evidence="2">SD6</strain>
    </source>
</reference>
<evidence type="ECO:0000256" key="1">
    <source>
        <dbReference type="SAM" id="SignalP"/>
    </source>
</evidence>
<dbReference type="RefSeq" id="WP_187066226.1">
    <property type="nucleotide sequence ID" value="NZ_JACRVF010000001.1"/>
</dbReference>
<accession>A0A923SMK1</accession>
<dbReference type="SMART" id="SM00671">
    <property type="entry name" value="SEL1"/>
    <property type="match status" value="2"/>
</dbReference>
<keyword evidence="1" id="KW-0732">Signal</keyword>
<name>A0A923SMK1_9BACT</name>
<dbReference type="InterPro" id="IPR011990">
    <property type="entry name" value="TPR-like_helical_dom_sf"/>
</dbReference>
<dbReference type="EMBL" id="JACRVF010000001">
    <property type="protein sequence ID" value="MBC5992275.1"/>
    <property type="molecule type" value="Genomic_DNA"/>
</dbReference>
<comment type="caution">
    <text evidence="2">The sequence shown here is derived from an EMBL/GenBank/DDBJ whole genome shotgun (WGS) entry which is preliminary data.</text>
</comment>
<dbReference type="InterPro" id="IPR006597">
    <property type="entry name" value="Sel1-like"/>
</dbReference>
<sequence length="267" mass="28820">MRTYLYLLVAALLVSCTAGKNSPSAPVAGSTADNGKTITETDAQNNLVSSTSSANAADKTASGKIIFEGSNNLYELIDHNTAYFDQGYDVIIIKGNGNLIRLYHTRLLNQHKGADTLVMVGNKEKYVMAFGSHPGFLPEPATADTIQLKTQPFSTDPFTQGLEEGSLGQKIVSNLLAEMENGNTEAYHALGDVYNFGTNGVAISTVKAVSLYEYAATRGFAASIGRLGDIWYYGTFDFKPQKAKGLFYYRLGAKMGDEYCQRALAGL</sequence>
<feature type="chain" id="PRO_5036689830" evidence="1">
    <location>
        <begin position="21"/>
        <end position="267"/>
    </location>
</feature>
<evidence type="ECO:0000313" key="3">
    <source>
        <dbReference type="Proteomes" id="UP000603640"/>
    </source>
</evidence>
<dbReference type="AlphaFoldDB" id="A0A923SMK1"/>
<protein>
    <submittedName>
        <fullName evidence="2">Sel1 repeat family protein</fullName>
    </submittedName>
</protein>
<proteinExistence type="predicted"/>
<dbReference type="Proteomes" id="UP000603640">
    <property type="component" value="Unassembled WGS sequence"/>
</dbReference>
<dbReference type="Gene3D" id="1.25.40.10">
    <property type="entry name" value="Tetratricopeptide repeat domain"/>
    <property type="match status" value="1"/>
</dbReference>
<dbReference type="PROSITE" id="PS51257">
    <property type="entry name" value="PROKAR_LIPOPROTEIN"/>
    <property type="match status" value="1"/>
</dbReference>